<proteinExistence type="predicted"/>
<dbReference type="EMBL" id="AFBI03000088">
    <property type="protein sequence ID" value="EJW02133.1"/>
    <property type="molecule type" value="Genomic_DNA"/>
</dbReference>
<organism evidence="1 2">
    <name type="scientific">Edhazardia aedis (strain USNM 41457)</name>
    <name type="common">Microsporidian parasite</name>
    <dbReference type="NCBI Taxonomy" id="1003232"/>
    <lineage>
        <taxon>Eukaryota</taxon>
        <taxon>Fungi</taxon>
        <taxon>Fungi incertae sedis</taxon>
        <taxon>Microsporidia</taxon>
        <taxon>Edhazardia</taxon>
    </lineage>
</organism>
<evidence type="ECO:0000313" key="2">
    <source>
        <dbReference type="Proteomes" id="UP000003163"/>
    </source>
</evidence>
<protein>
    <submittedName>
        <fullName evidence="1">Uncharacterized protein</fullName>
    </submittedName>
</protein>
<name>J8ZR25_EDHAE</name>
<keyword evidence="2" id="KW-1185">Reference proteome</keyword>
<dbReference type="Proteomes" id="UP000003163">
    <property type="component" value="Unassembled WGS sequence"/>
</dbReference>
<sequence length="511" mass="61407">MLRTLLYCLKNLPNTCTKPPNDNTFENIYNVYMLFNFNYSNDKCFGDFFVREIDRVCLDLLENCEAVSDEKAGSYAHVSEVISDFICCNMSKITGYQYAKSIWHSEIFKSLEKLTDCVYFDKEKHCLKIEKEKFMKEFNVLMQSLDLNTAKTCIKAMEVLMKKIYEMGIYKDDIFTKIFKENIMNILKKIIDLRFDRKEKKKFYIKRAHHELLKKLHGKTFDMRKNFYERVNFTIPKKYNFLWSKLKQFFKIIEYFFKDINNEINGKILSTFDKERAVFYEYFVDFLFDSQTYDIFYKNLISYFVTNNQKVLFYLKLSVESAINIYVDAKLRDFDNNYQNIKSFKYNLDKILSEIAEKLKFKIEKHPFNKYFDAMTVQSGLEKQKINFQDTMNSKNMATGKINFFTTFKNDNNSSFLIRNLISHDHINIFLDFFDHNFPEMVNGDRLKRPDKIREFISKNRINIIKVILLNLIDMLTMRFPHDCIMFYSYEIDKFKLVVGKLEQTVTRSFL</sequence>
<evidence type="ECO:0000313" key="1">
    <source>
        <dbReference type="EMBL" id="EJW02133.1"/>
    </source>
</evidence>
<comment type="caution">
    <text evidence="1">The sequence shown here is derived from an EMBL/GenBank/DDBJ whole genome shotgun (WGS) entry which is preliminary data.</text>
</comment>
<dbReference type="VEuPathDB" id="MicrosporidiaDB:EDEG_03421"/>
<gene>
    <name evidence="1" type="ORF">EDEG_03421</name>
</gene>
<reference evidence="2" key="2">
    <citation type="submission" date="2015-07" db="EMBL/GenBank/DDBJ databases">
        <title>Contrasting host-pathogen interactions and genome evolution in two generalist and specialist microsporidian pathogens of mosquitoes.</title>
        <authorList>
            <consortium name="The Broad Institute Genomics Platform"/>
            <consortium name="The Broad Institute Genome Sequencing Center for Infectious Disease"/>
            <person name="Cuomo C.A."/>
            <person name="Sanscrainte N.D."/>
            <person name="Goldberg J.M."/>
            <person name="Heiman D."/>
            <person name="Young S."/>
            <person name="Zeng Q."/>
            <person name="Becnel J.J."/>
            <person name="Birren B.W."/>
        </authorList>
    </citation>
    <scope>NUCLEOTIDE SEQUENCE [LARGE SCALE GENOMIC DNA]</scope>
    <source>
        <strain evidence="2">USNM 41457</strain>
    </source>
</reference>
<accession>J8ZR25</accession>
<dbReference type="HOGENOM" id="CLU_533188_0_0_1"/>
<dbReference type="InParanoid" id="J8ZR25"/>
<reference evidence="1 2" key="1">
    <citation type="submission" date="2011-08" db="EMBL/GenBank/DDBJ databases">
        <authorList>
            <person name="Liu Z.J."/>
            <person name="Shi F.L."/>
            <person name="Lu J.Q."/>
            <person name="Li M."/>
            <person name="Wang Z.L."/>
        </authorList>
    </citation>
    <scope>NUCLEOTIDE SEQUENCE [LARGE SCALE GENOMIC DNA]</scope>
    <source>
        <strain evidence="1 2">USNM 41457</strain>
    </source>
</reference>
<dbReference type="AlphaFoldDB" id="J8ZR25"/>